<comment type="caution">
    <text evidence="4">The sequence shown here is derived from an EMBL/GenBank/DDBJ whole genome shotgun (WGS) entry which is preliminary data.</text>
</comment>
<dbReference type="PANTHER" id="PTHR38465">
    <property type="entry name" value="HTH-TYPE TRANSCRIPTIONAL REGULATOR MJ1563-RELATED"/>
    <property type="match status" value="1"/>
</dbReference>
<proteinExistence type="predicted"/>
<dbReference type="EMBL" id="WBVQ01000002">
    <property type="protein sequence ID" value="KAB2816450.1"/>
    <property type="molecule type" value="Genomic_DNA"/>
</dbReference>
<dbReference type="SUPFAM" id="SSF46785">
    <property type="entry name" value="Winged helix' DNA-binding domain"/>
    <property type="match status" value="1"/>
</dbReference>
<organism evidence="4 5">
    <name type="scientific">Phaeocystidibacter marisrubri</name>
    <dbReference type="NCBI Taxonomy" id="1577780"/>
    <lineage>
        <taxon>Bacteria</taxon>
        <taxon>Pseudomonadati</taxon>
        <taxon>Bacteroidota</taxon>
        <taxon>Flavobacteriia</taxon>
        <taxon>Flavobacteriales</taxon>
        <taxon>Phaeocystidibacteraceae</taxon>
        <taxon>Phaeocystidibacter</taxon>
    </lineage>
</organism>
<evidence type="ECO:0000256" key="1">
    <source>
        <dbReference type="ARBA" id="ARBA00023015"/>
    </source>
</evidence>
<keyword evidence="5" id="KW-1185">Reference proteome</keyword>
<accession>A0A6L3ZFE6</accession>
<dbReference type="InterPro" id="IPR036390">
    <property type="entry name" value="WH_DNA-bd_sf"/>
</dbReference>
<gene>
    <name evidence="4" type="ORF">F8C82_12270</name>
</gene>
<protein>
    <submittedName>
        <fullName evidence="4">MarR family transcriptional regulator</fullName>
    </submittedName>
</protein>
<evidence type="ECO:0000256" key="2">
    <source>
        <dbReference type="ARBA" id="ARBA00023125"/>
    </source>
</evidence>
<dbReference type="AlphaFoldDB" id="A0A6L3ZFE6"/>
<dbReference type="PANTHER" id="PTHR38465:SF1">
    <property type="entry name" value="HTH-TYPE TRANSCRIPTIONAL REGULATOR MJ1563-RELATED"/>
    <property type="match status" value="1"/>
</dbReference>
<dbReference type="Gene3D" id="1.10.10.10">
    <property type="entry name" value="Winged helix-like DNA-binding domain superfamily/Winged helix DNA-binding domain"/>
    <property type="match status" value="1"/>
</dbReference>
<dbReference type="Gene3D" id="1.10.287.160">
    <property type="entry name" value="HR1 repeat"/>
    <property type="match status" value="1"/>
</dbReference>
<dbReference type="RefSeq" id="WP_151693877.1">
    <property type="nucleotide sequence ID" value="NZ_BMGX01000001.1"/>
</dbReference>
<dbReference type="InterPro" id="IPR052362">
    <property type="entry name" value="HTH-GbsR_regulator"/>
</dbReference>
<keyword evidence="1" id="KW-0805">Transcription regulation</keyword>
<evidence type="ECO:0000313" key="4">
    <source>
        <dbReference type="EMBL" id="KAB2816450.1"/>
    </source>
</evidence>
<evidence type="ECO:0000313" key="5">
    <source>
        <dbReference type="Proteomes" id="UP000484164"/>
    </source>
</evidence>
<dbReference type="GO" id="GO:0003677">
    <property type="term" value="F:DNA binding"/>
    <property type="evidence" value="ECO:0007669"/>
    <property type="project" value="UniProtKB-KW"/>
</dbReference>
<dbReference type="Proteomes" id="UP000484164">
    <property type="component" value="Unassembled WGS sequence"/>
</dbReference>
<reference evidence="4 5" key="1">
    <citation type="submission" date="2019-10" db="EMBL/GenBank/DDBJ databases">
        <title>Genome sequence of Phaeocystidibacter marisrubri JCM30614 (type strain).</title>
        <authorList>
            <person name="Bowman J.P."/>
        </authorList>
    </citation>
    <scope>NUCLEOTIDE SEQUENCE [LARGE SCALE GENOMIC DNA]</scope>
    <source>
        <strain evidence="4 5">JCM 30614</strain>
    </source>
</reference>
<name>A0A6L3ZFE6_9FLAO</name>
<dbReference type="InterPro" id="IPR036388">
    <property type="entry name" value="WH-like_DNA-bd_sf"/>
</dbReference>
<evidence type="ECO:0000256" key="3">
    <source>
        <dbReference type="ARBA" id="ARBA00023163"/>
    </source>
</evidence>
<dbReference type="OrthoDB" id="1807857at2"/>
<sequence>MSEIVQLTAKQKELVEKIGVYHEKSGLPPAPARILALLLVSPITELTFDQIRETLNLSKSATSNAINMLLNVNRLDYITKSGDRKRYFKNKVSNWRSELRDSIFKITEAADILEEILEVRPNNTPEFNENLSSIIDFLRFINDELPGLYQKWENKRT</sequence>
<keyword evidence="3" id="KW-0804">Transcription</keyword>
<keyword evidence="2" id="KW-0238">DNA-binding</keyword>